<feature type="modified residue" description="4-aspartylphosphate" evidence="6">
    <location>
        <position position="948"/>
    </location>
</feature>
<feature type="domain" description="Response regulatory" evidence="8">
    <location>
        <begin position="898"/>
        <end position="1008"/>
    </location>
</feature>
<dbReference type="Gene3D" id="3.30.450.40">
    <property type="match status" value="2"/>
</dbReference>
<dbReference type="InterPro" id="IPR035965">
    <property type="entry name" value="PAS-like_dom_sf"/>
</dbReference>
<dbReference type="Proteomes" id="UP001203512">
    <property type="component" value="Unassembled WGS sequence"/>
</dbReference>
<dbReference type="Gene3D" id="3.30.565.10">
    <property type="entry name" value="Histidine kinase-like ATPase, C-terminal domain"/>
    <property type="match status" value="1"/>
</dbReference>
<feature type="domain" description="Histidine kinase" evidence="7">
    <location>
        <begin position="657"/>
        <end position="877"/>
    </location>
</feature>
<dbReference type="InterPro" id="IPR036890">
    <property type="entry name" value="HATPase_C_sf"/>
</dbReference>
<dbReference type="Pfam" id="PF08448">
    <property type="entry name" value="PAS_4"/>
    <property type="match status" value="2"/>
</dbReference>
<dbReference type="InterPro" id="IPR003661">
    <property type="entry name" value="HisK_dim/P_dom"/>
</dbReference>
<evidence type="ECO:0000256" key="2">
    <source>
        <dbReference type="ARBA" id="ARBA00012438"/>
    </source>
</evidence>
<dbReference type="Pfam" id="PF01590">
    <property type="entry name" value="GAF"/>
    <property type="match status" value="2"/>
</dbReference>
<dbReference type="InterPro" id="IPR036097">
    <property type="entry name" value="HisK_dim/P_sf"/>
</dbReference>
<dbReference type="PANTHER" id="PTHR43065">
    <property type="entry name" value="SENSOR HISTIDINE KINASE"/>
    <property type="match status" value="1"/>
</dbReference>
<reference evidence="9 10" key="1">
    <citation type="submission" date="2022-04" db="EMBL/GenBank/DDBJ databases">
        <authorList>
            <person name="Huq M.A."/>
        </authorList>
    </citation>
    <scope>NUCLEOTIDE SEQUENCE [LARGE SCALE GENOMIC DNA]</scope>
    <source>
        <strain evidence="9 10">MAH-33</strain>
    </source>
</reference>
<dbReference type="InterPro" id="IPR011006">
    <property type="entry name" value="CheY-like_superfamily"/>
</dbReference>
<accession>A0ABT0DSP5</accession>
<dbReference type="SUPFAM" id="SSF55874">
    <property type="entry name" value="ATPase domain of HSP90 chaperone/DNA topoisomerase II/histidine kinase"/>
    <property type="match status" value="1"/>
</dbReference>
<dbReference type="Gene3D" id="3.30.450.20">
    <property type="entry name" value="PAS domain"/>
    <property type="match status" value="2"/>
</dbReference>
<dbReference type="PROSITE" id="PS50109">
    <property type="entry name" value="HIS_KIN"/>
    <property type="match status" value="1"/>
</dbReference>
<organism evidence="9 10">
    <name type="scientific">Sphingobium agri</name>
    <dbReference type="NCBI Taxonomy" id="2933566"/>
    <lineage>
        <taxon>Bacteria</taxon>
        <taxon>Pseudomonadati</taxon>
        <taxon>Pseudomonadota</taxon>
        <taxon>Alphaproteobacteria</taxon>
        <taxon>Sphingomonadales</taxon>
        <taxon>Sphingomonadaceae</taxon>
        <taxon>Sphingobium</taxon>
    </lineage>
</organism>
<dbReference type="InterPro" id="IPR001789">
    <property type="entry name" value="Sig_transdc_resp-reg_receiver"/>
</dbReference>
<name>A0ABT0DSP5_9SPHN</name>
<dbReference type="Gene3D" id="3.40.50.2300">
    <property type="match status" value="1"/>
</dbReference>
<dbReference type="InterPro" id="IPR004358">
    <property type="entry name" value="Sig_transdc_His_kin-like_C"/>
</dbReference>
<dbReference type="SUPFAM" id="SSF55785">
    <property type="entry name" value="PYP-like sensor domain (PAS domain)"/>
    <property type="match status" value="2"/>
</dbReference>
<dbReference type="EMBL" id="JALKHS010000003">
    <property type="protein sequence ID" value="MCK0530137.1"/>
    <property type="molecule type" value="Genomic_DNA"/>
</dbReference>
<sequence length="1010" mass="109399">MQQSDQCTTDLPLIAEQELLIAAVADQPMSVRLITGVIADAPFPMFILIGETRRLVYNSAYIPILGPHHPSAMGRPFFEVWPEVRDVIEPVVDLAFAGEATRFEDLPVTLHRPEPGPAWFTFSYSPVRDESGAAVAALCVCTETTRTVIARERQHFMSRLEASFRNLQDAEEIVMAAQALLGEHFGMSRVGYGSLDPEGRYFTTSGNWTDGSVPHHNGTHDLAAFGDEIFSALRNGVSLAVEDTLTDSRAQGPMSAAAFAALQVRSAVTVSLIKDRRFVAALYLHHQEPRRWTAEEVDLIQEVAERTWSAVERAHAQADLRALAERQGFFLELGDELRPLVRAEQIKETAARLLGRYLRVGRAGYGEIDAEQRHVTVERDWSDGHMASLAGETRPLDVFGPAVIAQLKAGKLLRIPSVADDAVAAPYAEGYASIGATALLIVPLIKEGRLTAILYLHEAETRIWTDEEAAVALGVAERTWAAVERARAEDAVRQLNATLERRVGEALAERRLFAEIVAATDSPIQMIGVDYRFLAINPAGQLDYERVFGVRPQIGQSLLQLLSHLPEQCEGARKLWARALAGESFQQRAWWGDSPADRRAYDMHFEPVRDASGEVTAAYLIGRDVTDLLREQERLAEAEEQLRHAQKMEAMGQLTGGVAHDFNNLLTPIVGSLDILQRRGLGGEREQRLIAGAAQSAERAKVLVQRLLAFARRQPLQPSAVDLGSLVHGMADLIASTAGPQIKVAVEVADDLPPAHADHNQLEMALLNLAVNARDAMPDGGMLRISVVASEDQGNRPEQLTGERYLKLSVADTGVGMDEATLARAIEPFFSTKGVGQGTGLGLSMAHGLASQLGGALTIQSHLGVGTNVQLWLPISSAHATAAPLPTAAAGQKAAAGIALVVDDEDLARMTTSAMLGDIGYDVVEAASAEQAMKLVEQGLSPDLLVTDHLMPGKSGTELARDLIVALPQIQVLIVSGYAELDEIAPDLRRLVKPFRSDELAAALDEASGV</sequence>
<evidence type="ECO:0000256" key="6">
    <source>
        <dbReference type="PROSITE-ProRule" id="PRU00169"/>
    </source>
</evidence>
<dbReference type="InterPro" id="IPR003594">
    <property type="entry name" value="HATPase_dom"/>
</dbReference>
<dbReference type="Pfam" id="PF00512">
    <property type="entry name" value="HisKA"/>
    <property type="match status" value="1"/>
</dbReference>
<evidence type="ECO:0000313" key="10">
    <source>
        <dbReference type="Proteomes" id="UP001203512"/>
    </source>
</evidence>
<dbReference type="PRINTS" id="PR00344">
    <property type="entry name" value="BCTRLSENSOR"/>
</dbReference>
<proteinExistence type="predicted"/>
<evidence type="ECO:0000259" key="8">
    <source>
        <dbReference type="PROSITE" id="PS50110"/>
    </source>
</evidence>
<evidence type="ECO:0000256" key="1">
    <source>
        <dbReference type="ARBA" id="ARBA00000085"/>
    </source>
</evidence>
<comment type="catalytic activity">
    <reaction evidence="1">
        <text>ATP + protein L-histidine = ADP + protein N-phospho-L-histidine.</text>
        <dbReference type="EC" id="2.7.13.3"/>
    </reaction>
</comment>
<dbReference type="SMART" id="SM00065">
    <property type="entry name" value="GAF"/>
    <property type="match status" value="2"/>
</dbReference>
<dbReference type="InterPro" id="IPR029016">
    <property type="entry name" value="GAF-like_dom_sf"/>
</dbReference>
<dbReference type="SMART" id="SM00387">
    <property type="entry name" value="HATPase_c"/>
    <property type="match status" value="1"/>
</dbReference>
<keyword evidence="10" id="KW-1185">Reference proteome</keyword>
<keyword evidence="5" id="KW-0418">Kinase</keyword>
<comment type="caution">
    <text evidence="9">The sequence shown here is derived from an EMBL/GenBank/DDBJ whole genome shotgun (WGS) entry which is preliminary data.</text>
</comment>
<keyword evidence="3 6" id="KW-0597">Phosphoprotein</keyword>
<evidence type="ECO:0000313" key="9">
    <source>
        <dbReference type="EMBL" id="MCK0530137.1"/>
    </source>
</evidence>
<dbReference type="PROSITE" id="PS50110">
    <property type="entry name" value="RESPONSE_REGULATORY"/>
    <property type="match status" value="1"/>
</dbReference>
<dbReference type="Pfam" id="PF00072">
    <property type="entry name" value="Response_reg"/>
    <property type="match status" value="1"/>
</dbReference>
<protein>
    <recommendedName>
        <fullName evidence="2">histidine kinase</fullName>
        <ecNumber evidence="2">2.7.13.3</ecNumber>
    </recommendedName>
</protein>
<gene>
    <name evidence="9" type="ORF">MU848_00900</name>
</gene>
<evidence type="ECO:0000259" key="7">
    <source>
        <dbReference type="PROSITE" id="PS50109"/>
    </source>
</evidence>
<evidence type="ECO:0000256" key="5">
    <source>
        <dbReference type="ARBA" id="ARBA00022777"/>
    </source>
</evidence>
<dbReference type="RefSeq" id="WP_247229604.1">
    <property type="nucleotide sequence ID" value="NZ_JALKHS010000003.1"/>
</dbReference>
<dbReference type="SMART" id="SM00448">
    <property type="entry name" value="REC"/>
    <property type="match status" value="1"/>
</dbReference>
<dbReference type="EC" id="2.7.13.3" evidence="2"/>
<dbReference type="InterPro" id="IPR005467">
    <property type="entry name" value="His_kinase_dom"/>
</dbReference>
<evidence type="ECO:0000256" key="4">
    <source>
        <dbReference type="ARBA" id="ARBA00022679"/>
    </source>
</evidence>
<dbReference type="SUPFAM" id="SSF47384">
    <property type="entry name" value="Homodimeric domain of signal transducing histidine kinase"/>
    <property type="match status" value="1"/>
</dbReference>
<dbReference type="SMART" id="SM00388">
    <property type="entry name" value="HisKA"/>
    <property type="match status" value="1"/>
</dbReference>
<dbReference type="SUPFAM" id="SSF52172">
    <property type="entry name" value="CheY-like"/>
    <property type="match status" value="1"/>
</dbReference>
<dbReference type="InterPro" id="IPR003018">
    <property type="entry name" value="GAF"/>
</dbReference>
<keyword evidence="4" id="KW-0808">Transferase</keyword>
<dbReference type="PANTHER" id="PTHR43065:SF42">
    <property type="entry name" value="TWO-COMPONENT SENSOR PPRA"/>
    <property type="match status" value="1"/>
</dbReference>
<dbReference type="Gene3D" id="1.10.287.130">
    <property type="match status" value="1"/>
</dbReference>
<dbReference type="SUPFAM" id="SSF55781">
    <property type="entry name" value="GAF domain-like"/>
    <property type="match status" value="2"/>
</dbReference>
<evidence type="ECO:0000256" key="3">
    <source>
        <dbReference type="ARBA" id="ARBA00022553"/>
    </source>
</evidence>
<dbReference type="CDD" id="cd00082">
    <property type="entry name" value="HisKA"/>
    <property type="match status" value="1"/>
</dbReference>
<dbReference type="InterPro" id="IPR013656">
    <property type="entry name" value="PAS_4"/>
</dbReference>
<dbReference type="Pfam" id="PF02518">
    <property type="entry name" value="HATPase_c"/>
    <property type="match status" value="1"/>
</dbReference>